<dbReference type="PANTHER" id="PTHR43394">
    <property type="entry name" value="ATP-DEPENDENT PERMEASE MDL1, MITOCHONDRIAL"/>
    <property type="match status" value="1"/>
</dbReference>
<accession>A0ABV2ID53</accession>
<name>A0ABV2ID53_9HYPH</name>
<dbReference type="InterPro" id="IPR017750">
    <property type="entry name" value="ATPase_T1SS"/>
</dbReference>
<dbReference type="SUPFAM" id="SSF90123">
    <property type="entry name" value="ABC transporter transmembrane region"/>
    <property type="match status" value="1"/>
</dbReference>
<dbReference type="CDD" id="cd18587">
    <property type="entry name" value="ABC_6TM_LapB_like"/>
    <property type="match status" value="1"/>
</dbReference>
<organism evidence="13 14">
    <name type="scientific">Martelella mangrovi</name>
    <dbReference type="NCBI Taxonomy" id="1397477"/>
    <lineage>
        <taxon>Bacteria</taxon>
        <taxon>Pseudomonadati</taxon>
        <taxon>Pseudomonadota</taxon>
        <taxon>Alphaproteobacteria</taxon>
        <taxon>Hyphomicrobiales</taxon>
        <taxon>Aurantimonadaceae</taxon>
        <taxon>Martelella</taxon>
    </lineage>
</organism>
<evidence type="ECO:0000256" key="8">
    <source>
        <dbReference type="ARBA" id="ARBA00023136"/>
    </source>
</evidence>
<feature type="transmembrane region" description="Helical" evidence="9">
    <location>
        <begin position="209"/>
        <end position="228"/>
    </location>
</feature>
<keyword evidence="3 9" id="KW-0812">Transmembrane</keyword>
<dbReference type="Gene3D" id="3.90.70.10">
    <property type="entry name" value="Cysteine proteinases"/>
    <property type="match status" value="1"/>
</dbReference>
<evidence type="ECO:0000256" key="3">
    <source>
        <dbReference type="ARBA" id="ARBA00022692"/>
    </source>
</evidence>
<dbReference type="InterPro" id="IPR039421">
    <property type="entry name" value="Type_1_exporter"/>
</dbReference>
<dbReference type="PROSITE" id="PS50893">
    <property type="entry name" value="ABC_TRANSPORTER_2"/>
    <property type="match status" value="1"/>
</dbReference>
<dbReference type="PROSITE" id="PS50990">
    <property type="entry name" value="PEPTIDASE_C39"/>
    <property type="match status" value="1"/>
</dbReference>
<keyword evidence="14" id="KW-1185">Reference proteome</keyword>
<evidence type="ECO:0000256" key="1">
    <source>
        <dbReference type="ARBA" id="ARBA00004651"/>
    </source>
</evidence>
<dbReference type="InterPro" id="IPR003593">
    <property type="entry name" value="AAA+_ATPase"/>
</dbReference>
<dbReference type="PROSITE" id="PS00211">
    <property type="entry name" value="ABC_TRANSPORTER_1"/>
    <property type="match status" value="1"/>
</dbReference>
<dbReference type="InterPro" id="IPR003439">
    <property type="entry name" value="ABC_transporter-like_ATP-bd"/>
</dbReference>
<evidence type="ECO:0000259" key="10">
    <source>
        <dbReference type="PROSITE" id="PS50893"/>
    </source>
</evidence>
<dbReference type="RefSeq" id="WP_354434716.1">
    <property type="nucleotide sequence ID" value="NZ_JBEPLY010000009.1"/>
</dbReference>
<evidence type="ECO:0000256" key="7">
    <source>
        <dbReference type="ARBA" id="ARBA00022989"/>
    </source>
</evidence>
<evidence type="ECO:0000256" key="4">
    <source>
        <dbReference type="ARBA" id="ARBA00022741"/>
    </source>
</evidence>
<evidence type="ECO:0000313" key="14">
    <source>
        <dbReference type="Proteomes" id="UP001549164"/>
    </source>
</evidence>
<feature type="domain" description="ABC transmembrane type-1" evidence="11">
    <location>
        <begin position="176"/>
        <end position="456"/>
    </location>
</feature>
<evidence type="ECO:0000313" key="13">
    <source>
        <dbReference type="EMBL" id="MET3600838.1"/>
    </source>
</evidence>
<keyword evidence="6 13" id="KW-0067">ATP-binding</keyword>
<proteinExistence type="inferred from homology"/>
<dbReference type="PANTHER" id="PTHR43394:SF1">
    <property type="entry name" value="ATP-BINDING CASSETTE SUB-FAMILY B MEMBER 10, MITOCHONDRIAL"/>
    <property type="match status" value="1"/>
</dbReference>
<dbReference type="InterPro" id="IPR017871">
    <property type="entry name" value="ABC_transporter-like_CS"/>
</dbReference>
<comment type="subcellular location">
    <subcellularLocation>
        <location evidence="1">Cell membrane</location>
        <topology evidence="1">Multi-pass membrane protein</topology>
    </subcellularLocation>
</comment>
<feature type="transmembrane region" description="Helical" evidence="9">
    <location>
        <begin position="284"/>
        <end position="308"/>
    </location>
</feature>
<sequence>MNIHIKDNRAVGDAAGLSREPEVVSDRWIEALLTVAGHYRIDCSPEQLRLVDAWGQSGDRKRVFGKLARQAGLAIRFIDRDVRKITPMRLPVIVFLKDGQVAVASGRNGDRFALTFSGDGGLSSDVAIADLKDRVELVAVVRPAGDMPDSRIDDYIEPFRKNWLRSIVLADFRPYFFIMLASLVANILALASVIFSMQVYDRVVPAQSYPTLFVLAGGAFLAVLFAFIMRQMRMKITDVLGKRADLRISDKVFGRALRVKNIARPRATGTFIAQLRELEHVREMMTASAVSAIADLPFFLLFCVIFWWVAGNLVWVPAVAVLLLIAPGILAQRKLRELAKANMRESALRNAMLVEAVQGLDDIKLLQAEDRFQNHWNHYNAVNADSGMKLRDLVGTLGNWTQTVQGMVYIAVVGVGAPAVMYGDMTTGALVAAAMLSTRMLAPLASVTQVLNRWQQARIASESLDKIMMLPVDHPENAKRIHKSAIEGAFHLQKAVFAYEEEPVLTVDDLKIRAGSKVGVIGRNGAGKSTLLQGLSGLMEARSGTVLIDSANITHVDPADLRRDIGLAGQNARLFYGTIRENLCLGAPNARDEELIAALERTGAWEFVRKMPEGLDRMIQEGGHGLSGGQRQAIILARLLLRTPSVVLLDEPTAALDETAEQKILSALGGLDAGTTLVVATHKPSVLTLVDRLIVVSNGRIIMDGPRDAILARLRKGEAHAAKRRKEAAQ</sequence>
<dbReference type="GO" id="GO:0005524">
    <property type="term" value="F:ATP binding"/>
    <property type="evidence" value="ECO:0007669"/>
    <property type="project" value="UniProtKB-KW"/>
</dbReference>
<feature type="domain" description="ABC transporter" evidence="10">
    <location>
        <begin position="490"/>
        <end position="723"/>
    </location>
</feature>
<comment type="similarity">
    <text evidence="2">Belongs to the ABC transporter superfamily.</text>
</comment>
<keyword evidence="4" id="KW-0547">Nucleotide-binding</keyword>
<dbReference type="EMBL" id="JBEPLY010000009">
    <property type="protein sequence ID" value="MET3600838.1"/>
    <property type="molecule type" value="Genomic_DNA"/>
</dbReference>
<keyword evidence="5" id="KW-0378">Hydrolase</keyword>
<dbReference type="Gene3D" id="3.40.50.300">
    <property type="entry name" value="P-loop containing nucleotide triphosphate hydrolases"/>
    <property type="match status" value="1"/>
</dbReference>
<evidence type="ECO:0000256" key="9">
    <source>
        <dbReference type="SAM" id="Phobius"/>
    </source>
</evidence>
<evidence type="ECO:0000259" key="11">
    <source>
        <dbReference type="PROSITE" id="PS50929"/>
    </source>
</evidence>
<dbReference type="InterPro" id="IPR027417">
    <property type="entry name" value="P-loop_NTPase"/>
</dbReference>
<dbReference type="Pfam" id="PF00005">
    <property type="entry name" value="ABC_tran"/>
    <property type="match status" value="1"/>
</dbReference>
<keyword evidence="8 9" id="KW-0472">Membrane</keyword>
<keyword evidence="7 9" id="KW-1133">Transmembrane helix</keyword>
<dbReference type="InterPro" id="IPR036640">
    <property type="entry name" value="ABC1_TM_sf"/>
</dbReference>
<evidence type="ECO:0000256" key="5">
    <source>
        <dbReference type="ARBA" id="ARBA00022801"/>
    </source>
</evidence>
<feature type="transmembrane region" description="Helical" evidence="9">
    <location>
        <begin position="314"/>
        <end position="331"/>
    </location>
</feature>
<dbReference type="NCBIfam" id="TIGR03375">
    <property type="entry name" value="type_I_sec_LssB"/>
    <property type="match status" value="1"/>
</dbReference>
<protein>
    <submittedName>
        <fullName evidence="13">ATP-binding cassette subfamily C protein LapB</fullName>
    </submittedName>
</protein>
<dbReference type="Proteomes" id="UP001549164">
    <property type="component" value="Unassembled WGS sequence"/>
</dbReference>
<dbReference type="PROSITE" id="PS50929">
    <property type="entry name" value="ABC_TM1F"/>
    <property type="match status" value="1"/>
</dbReference>
<dbReference type="InterPro" id="IPR005074">
    <property type="entry name" value="Peptidase_C39"/>
</dbReference>
<dbReference type="Gene3D" id="1.20.1560.10">
    <property type="entry name" value="ABC transporter type 1, transmembrane domain"/>
    <property type="match status" value="1"/>
</dbReference>
<evidence type="ECO:0000259" key="12">
    <source>
        <dbReference type="PROSITE" id="PS50990"/>
    </source>
</evidence>
<dbReference type="SMART" id="SM00382">
    <property type="entry name" value="AAA"/>
    <property type="match status" value="1"/>
</dbReference>
<evidence type="ECO:0000256" key="6">
    <source>
        <dbReference type="ARBA" id="ARBA00022840"/>
    </source>
</evidence>
<feature type="domain" description="Peptidase C39" evidence="12">
    <location>
        <begin position="20"/>
        <end position="142"/>
    </location>
</feature>
<comment type="caution">
    <text evidence="13">The sequence shown here is derived from an EMBL/GenBank/DDBJ whole genome shotgun (WGS) entry which is preliminary data.</text>
</comment>
<feature type="transmembrane region" description="Helical" evidence="9">
    <location>
        <begin position="175"/>
        <end position="197"/>
    </location>
</feature>
<gene>
    <name evidence="13" type="ORF">ABID12_002789</name>
</gene>
<evidence type="ECO:0000256" key="2">
    <source>
        <dbReference type="ARBA" id="ARBA00005417"/>
    </source>
</evidence>
<dbReference type="InterPro" id="IPR011527">
    <property type="entry name" value="ABC1_TM_dom"/>
</dbReference>
<reference evidence="13 14" key="1">
    <citation type="submission" date="2024-06" db="EMBL/GenBank/DDBJ databases">
        <title>Genomic Encyclopedia of Type Strains, Phase IV (KMG-IV): sequencing the most valuable type-strain genomes for metagenomic binning, comparative biology and taxonomic classification.</title>
        <authorList>
            <person name="Goeker M."/>
        </authorList>
    </citation>
    <scope>NUCLEOTIDE SEQUENCE [LARGE SCALE GENOMIC DNA]</scope>
    <source>
        <strain evidence="13 14">DSM 28102</strain>
    </source>
</reference>
<dbReference type="SUPFAM" id="SSF52540">
    <property type="entry name" value="P-loop containing nucleoside triphosphate hydrolases"/>
    <property type="match status" value="1"/>
</dbReference>
<dbReference type="Pfam" id="PF00664">
    <property type="entry name" value="ABC_membrane"/>
    <property type="match status" value="1"/>
</dbReference>